<dbReference type="InterPro" id="IPR014030">
    <property type="entry name" value="Ketoacyl_synth_N"/>
</dbReference>
<dbReference type="AlphaFoldDB" id="A0A6J7EM82"/>
<dbReference type="InterPro" id="IPR018201">
    <property type="entry name" value="Ketoacyl_synth_AS"/>
</dbReference>
<dbReference type="GO" id="GO:0006633">
    <property type="term" value="P:fatty acid biosynthetic process"/>
    <property type="evidence" value="ECO:0007669"/>
    <property type="project" value="InterPro"/>
</dbReference>
<protein>
    <submittedName>
        <fullName evidence="4">Unannotated protein</fullName>
    </submittedName>
</protein>
<organism evidence="4">
    <name type="scientific">freshwater metagenome</name>
    <dbReference type="NCBI Taxonomy" id="449393"/>
    <lineage>
        <taxon>unclassified sequences</taxon>
        <taxon>metagenomes</taxon>
        <taxon>ecological metagenomes</taxon>
    </lineage>
</organism>
<dbReference type="NCBIfam" id="NF005589">
    <property type="entry name" value="PRK07314.1"/>
    <property type="match status" value="1"/>
</dbReference>
<dbReference type="PROSITE" id="PS00606">
    <property type="entry name" value="KS3_1"/>
    <property type="match status" value="1"/>
</dbReference>
<dbReference type="InterPro" id="IPR020841">
    <property type="entry name" value="PKS_Beta-ketoAc_synthase_dom"/>
</dbReference>
<dbReference type="CDD" id="cd00834">
    <property type="entry name" value="KAS_I_II"/>
    <property type="match status" value="1"/>
</dbReference>
<gene>
    <name evidence="4" type="ORF">UFOPK3423_01472</name>
</gene>
<comment type="similarity">
    <text evidence="1">Belongs to the thiolase-like superfamily. Beta-ketoacyl-ACP synthases family.</text>
</comment>
<dbReference type="InterPro" id="IPR014031">
    <property type="entry name" value="Ketoacyl_synth_C"/>
</dbReference>
<accession>A0A6J7EM82</accession>
<sequence>MTLSDDRSVPAERIGSIIGTGIGGLATLEINHGALVTKGEAAVSPLSIPLLMGNAAAAAVALRHHLLGPCFGVMSACAAGANAIGTAVRTIQCGEADVVVTGGSEATLIRLAKACFGALDATSTSGQSRPFDLRRDGFVMGEGAGILVLEAADVAQARGATVLARIPGYATTCDAHHLTAPDPDGAGAARAIAAALADAGIGPQDVDYINAHGTSTELNDRAETFAIKTVFGERAYDIPVSSLKSSIGHLLGAAGAVEAVATIFALRERIAPPTLNLEVPDPELDLDYVPGVARPFIVPEGRPARALSNSFGFGGHNVVLVLEVA</sequence>
<reference evidence="4" key="1">
    <citation type="submission" date="2020-05" db="EMBL/GenBank/DDBJ databases">
        <authorList>
            <person name="Chiriac C."/>
            <person name="Salcher M."/>
            <person name="Ghai R."/>
            <person name="Kavagutti S V."/>
        </authorList>
    </citation>
    <scope>NUCLEOTIDE SEQUENCE</scope>
</reference>
<dbReference type="GO" id="GO:0004315">
    <property type="term" value="F:3-oxoacyl-[acyl-carrier-protein] synthase activity"/>
    <property type="evidence" value="ECO:0007669"/>
    <property type="project" value="InterPro"/>
</dbReference>
<keyword evidence="2" id="KW-0808">Transferase</keyword>
<dbReference type="InterPro" id="IPR000794">
    <property type="entry name" value="Beta-ketoacyl_synthase"/>
</dbReference>
<dbReference type="PANTHER" id="PTHR11712">
    <property type="entry name" value="POLYKETIDE SYNTHASE-RELATED"/>
    <property type="match status" value="1"/>
</dbReference>
<dbReference type="SUPFAM" id="SSF53901">
    <property type="entry name" value="Thiolase-like"/>
    <property type="match status" value="2"/>
</dbReference>
<dbReference type="PANTHER" id="PTHR11712:SF336">
    <property type="entry name" value="3-OXOACYL-[ACYL-CARRIER-PROTEIN] SYNTHASE, MITOCHONDRIAL"/>
    <property type="match status" value="1"/>
</dbReference>
<dbReference type="FunFam" id="3.40.47.10:FF:000029">
    <property type="entry name" value="3-oxoacyl-[acyl-carrier-protein] synthase 1"/>
    <property type="match status" value="1"/>
</dbReference>
<dbReference type="Pfam" id="PF02801">
    <property type="entry name" value="Ketoacyl-synt_C"/>
    <property type="match status" value="1"/>
</dbReference>
<dbReference type="Pfam" id="PF00109">
    <property type="entry name" value="ketoacyl-synt"/>
    <property type="match status" value="1"/>
</dbReference>
<evidence type="ECO:0000256" key="2">
    <source>
        <dbReference type="ARBA" id="ARBA00022679"/>
    </source>
</evidence>
<name>A0A6J7EM82_9ZZZZ</name>
<dbReference type="SMART" id="SM00825">
    <property type="entry name" value="PKS_KS"/>
    <property type="match status" value="1"/>
</dbReference>
<dbReference type="PROSITE" id="PS52004">
    <property type="entry name" value="KS3_2"/>
    <property type="match status" value="1"/>
</dbReference>
<evidence type="ECO:0000313" key="4">
    <source>
        <dbReference type="EMBL" id="CAB4882335.1"/>
    </source>
</evidence>
<evidence type="ECO:0000259" key="3">
    <source>
        <dbReference type="PROSITE" id="PS52004"/>
    </source>
</evidence>
<evidence type="ECO:0000256" key="1">
    <source>
        <dbReference type="ARBA" id="ARBA00008467"/>
    </source>
</evidence>
<dbReference type="EMBL" id="CAFBLQ010000203">
    <property type="protein sequence ID" value="CAB4882335.1"/>
    <property type="molecule type" value="Genomic_DNA"/>
</dbReference>
<dbReference type="Gene3D" id="3.40.47.10">
    <property type="match status" value="1"/>
</dbReference>
<feature type="domain" description="Ketosynthase family 3 (KS3)" evidence="3">
    <location>
        <begin position="1"/>
        <end position="324"/>
    </location>
</feature>
<proteinExistence type="inferred from homology"/>
<dbReference type="InterPro" id="IPR016039">
    <property type="entry name" value="Thiolase-like"/>
</dbReference>